<name>A0A834NP88_VESGE</name>
<organism evidence="2 3">
    <name type="scientific">Vespula germanica</name>
    <name type="common">German yellow jacket</name>
    <name type="synonym">Paravespula germanica</name>
    <dbReference type="NCBI Taxonomy" id="30212"/>
    <lineage>
        <taxon>Eukaryota</taxon>
        <taxon>Metazoa</taxon>
        <taxon>Ecdysozoa</taxon>
        <taxon>Arthropoda</taxon>
        <taxon>Hexapoda</taxon>
        <taxon>Insecta</taxon>
        <taxon>Pterygota</taxon>
        <taxon>Neoptera</taxon>
        <taxon>Endopterygota</taxon>
        <taxon>Hymenoptera</taxon>
        <taxon>Apocrita</taxon>
        <taxon>Aculeata</taxon>
        <taxon>Vespoidea</taxon>
        <taxon>Vespidae</taxon>
        <taxon>Vespinae</taxon>
        <taxon>Vespula</taxon>
    </lineage>
</organism>
<feature type="compositionally biased region" description="Basic and acidic residues" evidence="1">
    <location>
        <begin position="85"/>
        <end position="99"/>
    </location>
</feature>
<feature type="region of interest" description="Disordered" evidence="1">
    <location>
        <begin position="81"/>
        <end position="191"/>
    </location>
</feature>
<protein>
    <submittedName>
        <fullName evidence="2">Uncharacterized protein</fullName>
    </submittedName>
</protein>
<gene>
    <name evidence="2" type="ORF">HZH68_003466</name>
</gene>
<keyword evidence="3" id="KW-1185">Reference proteome</keyword>
<accession>A0A834NP88</accession>
<evidence type="ECO:0000313" key="2">
    <source>
        <dbReference type="EMBL" id="KAF7414977.1"/>
    </source>
</evidence>
<comment type="caution">
    <text evidence="2">The sequence shown here is derived from an EMBL/GenBank/DDBJ whole genome shotgun (WGS) entry which is preliminary data.</text>
</comment>
<feature type="region of interest" description="Disordered" evidence="1">
    <location>
        <begin position="233"/>
        <end position="278"/>
    </location>
</feature>
<evidence type="ECO:0000256" key="1">
    <source>
        <dbReference type="SAM" id="MobiDB-lite"/>
    </source>
</evidence>
<sequence length="299" mass="33846">MAYPKLSLCRSVENGGLTRTRGIEPLATHTLKGFQPLFIERGGGEEGGGCGVNRDEEPSDAFPEIAIIFSSRFGTRHYRKRPIAHHQELRRRGASEGRPRVHSRDHKSAREDAKVWEARGDMEEMVGEENSCGRSSSKFQERDAARGPSHNGKRNTDSSPEFASFERLSTNVPTDSDFNPREREQEGEVEVEVENNKINNVKPICREIREFEVFDKVRKIRFEMRVSETDEAIKTIKPSRHLVRSPLRSLPPPPSTPPPPSSSPSNQHHLKQPVRGVHPFPRILEAKLPTVALRRKAEL</sequence>
<reference evidence="2" key="1">
    <citation type="journal article" date="2020" name="G3 (Bethesda)">
        <title>High-Quality Assemblies for Three Invasive Social Wasps from the &lt;i&gt;Vespula&lt;/i&gt; Genus.</title>
        <authorList>
            <person name="Harrop T.W.R."/>
            <person name="Guhlin J."/>
            <person name="McLaughlin G.M."/>
            <person name="Permina E."/>
            <person name="Stockwell P."/>
            <person name="Gilligan J."/>
            <person name="Le Lec M.F."/>
            <person name="Gruber M.A.M."/>
            <person name="Quinn O."/>
            <person name="Lovegrove M."/>
            <person name="Duncan E.J."/>
            <person name="Remnant E.J."/>
            <person name="Van Eeckhoven J."/>
            <person name="Graham B."/>
            <person name="Knapp R.A."/>
            <person name="Langford K.W."/>
            <person name="Kronenberg Z."/>
            <person name="Press M.O."/>
            <person name="Eacker S.M."/>
            <person name="Wilson-Rankin E.E."/>
            <person name="Purcell J."/>
            <person name="Lester P.J."/>
            <person name="Dearden P.K."/>
        </authorList>
    </citation>
    <scope>NUCLEOTIDE SEQUENCE</scope>
    <source>
        <strain evidence="2">Linc-1</strain>
    </source>
</reference>
<proteinExistence type="predicted"/>
<feature type="compositionally biased region" description="Polar residues" evidence="1">
    <location>
        <begin position="157"/>
        <end position="177"/>
    </location>
</feature>
<evidence type="ECO:0000313" key="3">
    <source>
        <dbReference type="Proteomes" id="UP000617340"/>
    </source>
</evidence>
<feature type="compositionally biased region" description="Basic and acidic residues" evidence="1">
    <location>
        <begin position="106"/>
        <end position="122"/>
    </location>
</feature>
<dbReference type="AlphaFoldDB" id="A0A834NP88"/>
<feature type="compositionally biased region" description="Pro residues" evidence="1">
    <location>
        <begin position="249"/>
        <end position="262"/>
    </location>
</feature>
<dbReference type="EMBL" id="JACSDZ010000002">
    <property type="protein sequence ID" value="KAF7414977.1"/>
    <property type="molecule type" value="Genomic_DNA"/>
</dbReference>
<dbReference type="Proteomes" id="UP000617340">
    <property type="component" value="Unassembled WGS sequence"/>
</dbReference>